<evidence type="ECO:0000313" key="2">
    <source>
        <dbReference type="EMBL" id="PFX34210.1"/>
    </source>
</evidence>
<keyword evidence="3" id="KW-1185">Reference proteome</keyword>
<comment type="caution">
    <text evidence="2">The sequence shown here is derived from an EMBL/GenBank/DDBJ whole genome shotgun (WGS) entry which is preliminary data.</text>
</comment>
<evidence type="ECO:0000313" key="3">
    <source>
        <dbReference type="Proteomes" id="UP000225706"/>
    </source>
</evidence>
<feature type="region of interest" description="Disordered" evidence="1">
    <location>
        <begin position="146"/>
        <end position="169"/>
    </location>
</feature>
<proteinExistence type="predicted"/>
<evidence type="ECO:0000256" key="1">
    <source>
        <dbReference type="SAM" id="MobiDB-lite"/>
    </source>
</evidence>
<organism evidence="2 3">
    <name type="scientific">Stylophora pistillata</name>
    <name type="common">Smooth cauliflower coral</name>
    <dbReference type="NCBI Taxonomy" id="50429"/>
    <lineage>
        <taxon>Eukaryota</taxon>
        <taxon>Metazoa</taxon>
        <taxon>Cnidaria</taxon>
        <taxon>Anthozoa</taxon>
        <taxon>Hexacorallia</taxon>
        <taxon>Scleractinia</taxon>
        <taxon>Astrocoeniina</taxon>
        <taxon>Pocilloporidae</taxon>
        <taxon>Stylophora</taxon>
    </lineage>
</organism>
<reference evidence="3" key="1">
    <citation type="journal article" date="2017" name="bioRxiv">
        <title>Comparative analysis of the genomes of Stylophora pistillata and Acropora digitifera provides evidence for extensive differences between species of corals.</title>
        <authorList>
            <person name="Voolstra C.R."/>
            <person name="Li Y."/>
            <person name="Liew Y.J."/>
            <person name="Baumgarten S."/>
            <person name="Zoccola D."/>
            <person name="Flot J.-F."/>
            <person name="Tambutte S."/>
            <person name="Allemand D."/>
            <person name="Aranda M."/>
        </authorList>
    </citation>
    <scope>NUCLEOTIDE SEQUENCE [LARGE SCALE GENOMIC DNA]</scope>
</reference>
<name>A0A2B4SZA9_STYPI</name>
<dbReference type="OrthoDB" id="5990382at2759"/>
<feature type="compositionally biased region" description="Polar residues" evidence="1">
    <location>
        <begin position="149"/>
        <end position="169"/>
    </location>
</feature>
<gene>
    <name evidence="2" type="ORF">AWC38_SpisGene849</name>
</gene>
<protein>
    <submittedName>
        <fullName evidence="2">Uncharacterized protein</fullName>
    </submittedName>
</protein>
<sequence>MPTLDDIVEGSADKSKQQLQEALVELLRGNPEILDSVTKSKSETQQDKKKVRANNMQYKDKYHVIFVLQKSAKFAPTQYRIVPIENVIWANANKLEKRKRACVTSRRPVNPTVNHVIPMYTVFTARCANEQDGQIQRSSSVSYPELENHLNQSQRPRYQWQLSDSGENY</sequence>
<accession>A0A2B4SZA9</accession>
<dbReference type="EMBL" id="LSMT01000005">
    <property type="protein sequence ID" value="PFX34210.1"/>
    <property type="molecule type" value="Genomic_DNA"/>
</dbReference>
<dbReference type="Proteomes" id="UP000225706">
    <property type="component" value="Unassembled WGS sequence"/>
</dbReference>
<dbReference type="AlphaFoldDB" id="A0A2B4SZA9"/>